<dbReference type="InterPro" id="IPR016032">
    <property type="entry name" value="Sig_transdc_resp-reg_C-effctor"/>
</dbReference>
<dbReference type="InterPro" id="IPR000792">
    <property type="entry name" value="Tscrpt_reg_LuxR_C"/>
</dbReference>
<dbReference type="PRINTS" id="PR00038">
    <property type="entry name" value="HTHLUXR"/>
</dbReference>
<reference evidence="3" key="1">
    <citation type="journal article" date="2019" name="Int. J. Syst. Evol. Microbiol.">
        <title>The Global Catalogue of Microorganisms (GCM) 10K type strain sequencing project: providing services to taxonomists for standard genome sequencing and annotation.</title>
        <authorList>
            <consortium name="The Broad Institute Genomics Platform"/>
            <consortium name="The Broad Institute Genome Sequencing Center for Infectious Disease"/>
            <person name="Wu L."/>
            <person name="Ma J."/>
        </authorList>
    </citation>
    <scope>NUCLEOTIDE SEQUENCE [LARGE SCALE GENOMIC DNA]</scope>
    <source>
        <strain evidence="3">CGMCC 4.7643</strain>
    </source>
</reference>
<gene>
    <name evidence="2" type="ORF">ACFSYJ_14700</name>
</gene>
<evidence type="ECO:0000313" key="3">
    <source>
        <dbReference type="Proteomes" id="UP001597419"/>
    </source>
</evidence>
<dbReference type="EMBL" id="JBHUKU010000007">
    <property type="protein sequence ID" value="MFD2459862.1"/>
    <property type="molecule type" value="Genomic_DNA"/>
</dbReference>
<dbReference type="InterPro" id="IPR036388">
    <property type="entry name" value="WH-like_DNA-bd_sf"/>
</dbReference>
<protein>
    <submittedName>
        <fullName evidence="2">LuxR C-terminal-related transcriptional regulator</fullName>
    </submittedName>
</protein>
<keyword evidence="3" id="KW-1185">Reference proteome</keyword>
<dbReference type="Gene3D" id="1.10.10.10">
    <property type="entry name" value="Winged helix-like DNA-binding domain superfamily/Winged helix DNA-binding domain"/>
    <property type="match status" value="1"/>
</dbReference>
<dbReference type="CDD" id="cd06170">
    <property type="entry name" value="LuxR_C_like"/>
    <property type="match status" value="1"/>
</dbReference>
<comment type="caution">
    <text evidence="2">The sequence shown here is derived from an EMBL/GenBank/DDBJ whole genome shotgun (WGS) entry which is preliminary data.</text>
</comment>
<name>A0ABW5GEA3_9PSEU</name>
<dbReference type="SMART" id="SM00421">
    <property type="entry name" value="HTH_LUXR"/>
    <property type="match status" value="1"/>
</dbReference>
<dbReference type="Pfam" id="PF00196">
    <property type="entry name" value="GerE"/>
    <property type="match status" value="1"/>
</dbReference>
<dbReference type="RefSeq" id="WP_345402934.1">
    <property type="nucleotide sequence ID" value="NZ_BAABHG010000014.1"/>
</dbReference>
<dbReference type="Proteomes" id="UP001597419">
    <property type="component" value="Unassembled WGS sequence"/>
</dbReference>
<evidence type="ECO:0000313" key="2">
    <source>
        <dbReference type="EMBL" id="MFD2459862.1"/>
    </source>
</evidence>
<organism evidence="2 3">
    <name type="scientific">Amycolatopsis samaneae</name>
    <dbReference type="NCBI Taxonomy" id="664691"/>
    <lineage>
        <taxon>Bacteria</taxon>
        <taxon>Bacillati</taxon>
        <taxon>Actinomycetota</taxon>
        <taxon>Actinomycetes</taxon>
        <taxon>Pseudonocardiales</taxon>
        <taxon>Pseudonocardiaceae</taxon>
        <taxon>Amycolatopsis</taxon>
    </lineage>
</organism>
<sequence>MTRHPRTGAPGTPGTNALCPAGRAISLADAGRELPVAVRLAERALGGSQCRWEPSCVFDALTTLVVAGEPAAAEEVAARFEWHTARAAPFAGRISLLRGRIARWYGDLEGAWECYERLYRTCREAALGPAIVAETAELLLARGDQAGARAVLAGGARTVGPAAPELLCARGTLSLAAGDFRTALTEFLRCGRQMLARGMTGPARSAWRRGAARCAHALADRELAAGLAQREHGAALTWGEPRAVGQALAVLAVVAAEGRESELLSEAAELLEVAGAGFEAGETRYELGRRFLEKGEPAFAREQFVRAAEQFRGIGNRDGARRAGEALAGLGEPPGPALTEPEARAACLALGGYSNRDIAAREFVSVRTVELHLSQTYRKLGIRGRRELRTRLPELETGCRRVGISAASPERPSGPGRVC</sequence>
<proteinExistence type="predicted"/>
<feature type="domain" description="HTH luxR-type" evidence="1">
    <location>
        <begin position="335"/>
        <end position="392"/>
    </location>
</feature>
<dbReference type="SUPFAM" id="SSF46894">
    <property type="entry name" value="C-terminal effector domain of the bipartite response regulators"/>
    <property type="match status" value="1"/>
</dbReference>
<evidence type="ECO:0000259" key="1">
    <source>
        <dbReference type="SMART" id="SM00421"/>
    </source>
</evidence>
<accession>A0ABW5GEA3</accession>